<dbReference type="SUPFAM" id="SSF53850">
    <property type="entry name" value="Periplasmic binding protein-like II"/>
    <property type="match status" value="1"/>
</dbReference>
<dbReference type="Proteomes" id="UP000638014">
    <property type="component" value="Unassembled WGS sequence"/>
</dbReference>
<accession>A0A8J6UPG4</accession>
<protein>
    <submittedName>
        <fullName evidence="2">Diguanylate cyclase</fullName>
    </submittedName>
</protein>
<evidence type="ECO:0000313" key="2">
    <source>
        <dbReference type="EMBL" id="MBD1388292.1"/>
    </source>
</evidence>
<organism evidence="2 3">
    <name type="scientific">Neiella litorisoli</name>
    <dbReference type="NCBI Taxonomy" id="2771431"/>
    <lineage>
        <taxon>Bacteria</taxon>
        <taxon>Pseudomonadati</taxon>
        <taxon>Pseudomonadota</taxon>
        <taxon>Gammaproteobacteria</taxon>
        <taxon>Alteromonadales</taxon>
        <taxon>Echinimonadaceae</taxon>
        <taxon>Neiella</taxon>
    </lineage>
</organism>
<feature type="signal peptide" evidence="1">
    <location>
        <begin position="1"/>
        <end position="25"/>
    </location>
</feature>
<gene>
    <name evidence="2" type="ORF">IC617_02530</name>
</gene>
<dbReference type="RefSeq" id="WP_191143412.1">
    <property type="nucleotide sequence ID" value="NZ_JACXAF010000003.1"/>
</dbReference>
<sequence>MKYPNLSICITLFVLSLAPHLTVQATQLSYIPFEATKDKYPFELVQFLLSKIEHDYSFQPIAATSMVGSRQVSEVQRGNLSFAALSTSNDIEAKLRPIRIPIYKGLLGHRIFLIRSGEQSRFENITQLAELKRFTAGQGRFWGSTPVFKNAGMPTITPTKYKSLFYMLDGERFDYFPRGILEIYSELAQYADLNLAIEPNLMLVYPTAMYLFTSKENEAFAADLESAFNLAISDGSFDQWFYNHPMIKEALSKVNIASRKILHIDNPLLPSATPLERNALWFNSQSH</sequence>
<name>A0A8J6UPG4_9GAMM</name>
<feature type="chain" id="PRO_5035326661" evidence="1">
    <location>
        <begin position="26"/>
        <end position="287"/>
    </location>
</feature>
<keyword evidence="1" id="KW-0732">Signal</keyword>
<keyword evidence="3" id="KW-1185">Reference proteome</keyword>
<dbReference type="EMBL" id="JACXAF010000003">
    <property type="protein sequence ID" value="MBD1388292.1"/>
    <property type="molecule type" value="Genomic_DNA"/>
</dbReference>
<proteinExistence type="predicted"/>
<comment type="caution">
    <text evidence="2">The sequence shown here is derived from an EMBL/GenBank/DDBJ whole genome shotgun (WGS) entry which is preliminary data.</text>
</comment>
<reference evidence="2" key="1">
    <citation type="submission" date="2020-09" db="EMBL/GenBank/DDBJ databases">
        <title>A novel bacterium of genus Neiella, isolated from South China Sea.</title>
        <authorList>
            <person name="Huang H."/>
            <person name="Mo K."/>
            <person name="Hu Y."/>
        </authorList>
    </citation>
    <scope>NUCLEOTIDE SEQUENCE</scope>
    <source>
        <strain evidence="2">HB171785</strain>
    </source>
</reference>
<evidence type="ECO:0000256" key="1">
    <source>
        <dbReference type="SAM" id="SignalP"/>
    </source>
</evidence>
<dbReference type="AlphaFoldDB" id="A0A8J6UPG4"/>
<evidence type="ECO:0000313" key="3">
    <source>
        <dbReference type="Proteomes" id="UP000638014"/>
    </source>
</evidence>